<evidence type="ECO:0000313" key="1">
    <source>
        <dbReference type="EMBL" id="RQW76312.1"/>
    </source>
</evidence>
<name>A0A3N9UV40_9BACI</name>
<evidence type="ECO:0000313" key="2">
    <source>
        <dbReference type="Proteomes" id="UP000274033"/>
    </source>
</evidence>
<dbReference type="Proteomes" id="UP000274033">
    <property type="component" value="Unassembled WGS sequence"/>
</dbReference>
<accession>A0A3N9UV40</accession>
<organism evidence="1 2">
    <name type="scientific">Lysinibacillus composti</name>
    <dbReference type="NCBI Taxonomy" id="720633"/>
    <lineage>
        <taxon>Bacteria</taxon>
        <taxon>Bacillati</taxon>
        <taxon>Bacillota</taxon>
        <taxon>Bacilli</taxon>
        <taxon>Bacillales</taxon>
        <taxon>Bacillaceae</taxon>
        <taxon>Lysinibacillus</taxon>
    </lineage>
</organism>
<protein>
    <submittedName>
        <fullName evidence="1">Uncharacterized protein</fullName>
    </submittedName>
</protein>
<reference evidence="1 2" key="1">
    <citation type="journal article" date="2013" name="J. Microbiol.">
        <title>Lysinibacillus chungkukjangi sp. nov., isolated from Chungkukjang, Korean fermented soybean food.</title>
        <authorList>
            <person name="Kim S.J."/>
            <person name="Jang Y.H."/>
            <person name="Hamada M."/>
            <person name="Ahn J.H."/>
            <person name="Weon H.Y."/>
            <person name="Suzuki K."/>
            <person name="Whang K.S."/>
            <person name="Kwon S.W."/>
        </authorList>
    </citation>
    <scope>NUCLEOTIDE SEQUENCE [LARGE SCALE GENOMIC DNA]</scope>
    <source>
        <strain evidence="1 2">MCCC 1A12701</strain>
    </source>
</reference>
<dbReference type="EMBL" id="RRCT01000001">
    <property type="protein sequence ID" value="RQW76312.1"/>
    <property type="molecule type" value="Genomic_DNA"/>
</dbReference>
<comment type="caution">
    <text evidence="1">The sequence shown here is derived from an EMBL/GenBank/DDBJ whole genome shotgun (WGS) entry which is preliminary data.</text>
</comment>
<dbReference type="OrthoDB" id="875405at2"/>
<dbReference type="RefSeq" id="WP_124762024.1">
    <property type="nucleotide sequence ID" value="NZ_JAFBDY010000001.1"/>
</dbReference>
<dbReference type="AlphaFoldDB" id="A0A3N9UV40"/>
<sequence length="83" mass="9776">MKRTDFYWELFKDAVLGAQILKRKHGKDTLNFVARDLEGFSDGILKNKETNIVNGDEKTYKQVAIRLDNPQKFKQYLEQKNLL</sequence>
<keyword evidence="2" id="KW-1185">Reference proteome</keyword>
<proteinExistence type="predicted"/>
<gene>
    <name evidence="1" type="ORF">EBB45_01835</name>
</gene>